<proteinExistence type="predicted"/>
<reference evidence="1" key="1">
    <citation type="submission" date="2023-10" db="EMBL/GenBank/DDBJ databases">
        <title>Genome assembly of Pristionchus species.</title>
        <authorList>
            <person name="Yoshida K."/>
            <person name="Sommer R.J."/>
        </authorList>
    </citation>
    <scope>NUCLEOTIDE SEQUENCE</scope>
    <source>
        <strain evidence="1">RS5133</strain>
    </source>
</reference>
<dbReference type="Gene3D" id="1.25.10.10">
    <property type="entry name" value="Leucine-rich Repeat Variant"/>
    <property type="match status" value="1"/>
</dbReference>
<dbReference type="Proteomes" id="UP001432322">
    <property type="component" value="Unassembled WGS sequence"/>
</dbReference>
<gene>
    <name evidence="1" type="ORF">PFISCL1PPCAC_17461</name>
</gene>
<protein>
    <submittedName>
        <fullName evidence="1">Uncharacterized protein</fullName>
    </submittedName>
</protein>
<organism evidence="1 2">
    <name type="scientific">Pristionchus fissidentatus</name>
    <dbReference type="NCBI Taxonomy" id="1538716"/>
    <lineage>
        <taxon>Eukaryota</taxon>
        <taxon>Metazoa</taxon>
        <taxon>Ecdysozoa</taxon>
        <taxon>Nematoda</taxon>
        <taxon>Chromadorea</taxon>
        <taxon>Rhabditida</taxon>
        <taxon>Rhabditina</taxon>
        <taxon>Diplogasteromorpha</taxon>
        <taxon>Diplogasteroidea</taxon>
        <taxon>Neodiplogasteridae</taxon>
        <taxon>Pristionchus</taxon>
    </lineage>
</organism>
<evidence type="ECO:0000313" key="2">
    <source>
        <dbReference type="Proteomes" id="UP001432322"/>
    </source>
</evidence>
<dbReference type="InterPro" id="IPR011989">
    <property type="entry name" value="ARM-like"/>
</dbReference>
<accession>A0AAV5W2L4</accession>
<dbReference type="AlphaFoldDB" id="A0AAV5W2L4"/>
<dbReference type="EMBL" id="BTSY01000004">
    <property type="protein sequence ID" value="GMT26164.1"/>
    <property type="molecule type" value="Genomic_DNA"/>
</dbReference>
<sequence>QVVAAMNVGMGEEQRQANILLMEIKENPYFLWTKVDDILEYSEHAESKYFALQILEGVMQTSCK</sequence>
<evidence type="ECO:0000313" key="1">
    <source>
        <dbReference type="EMBL" id="GMT26164.1"/>
    </source>
</evidence>
<name>A0AAV5W2L4_9BILA</name>
<comment type="caution">
    <text evidence="1">The sequence shown here is derived from an EMBL/GenBank/DDBJ whole genome shotgun (WGS) entry which is preliminary data.</text>
</comment>
<feature type="non-terminal residue" evidence="1">
    <location>
        <position position="1"/>
    </location>
</feature>
<keyword evidence="2" id="KW-1185">Reference proteome</keyword>